<dbReference type="Proteomes" id="UP001218170">
    <property type="component" value="Unassembled WGS sequence"/>
</dbReference>
<evidence type="ECO:0000313" key="2">
    <source>
        <dbReference type="Proteomes" id="UP001218170"/>
    </source>
</evidence>
<reference evidence="1 2" key="1">
    <citation type="submission" date="2023-02" db="EMBL/GenBank/DDBJ databases">
        <title>Study of novel species of the Microbacterium genus.</title>
        <authorList>
            <person name="Arroyo-Herrera I."/>
            <person name="Roman-Ponce B."/>
            <person name="Vasquez-Murrieta M.S."/>
        </authorList>
    </citation>
    <scope>NUCLEOTIDE SEQUENCE [LARGE SCALE GENOMIC DNA]</scope>
    <source>
        <strain evidence="1 2">NE1TT3</strain>
    </source>
</reference>
<protein>
    <submittedName>
        <fullName evidence="1">Uncharacterized protein</fullName>
    </submittedName>
</protein>
<proteinExistence type="predicted"/>
<accession>A0ABT5SF23</accession>
<evidence type="ECO:0000313" key="1">
    <source>
        <dbReference type="EMBL" id="MDD7961390.1"/>
    </source>
</evidence>
<name>A0ABT5SF23_9MICO</name>
<sequence length="87" mass="10105">MTVIDRNRAEKVLYRVAICAFTYYPGKPDREPGYDVEEDVAWCTVPLEKCLPEPDLQMFRSVIRMLITEPLADRRPFIQKLAEISGE</sequence>
<dbReference type="EMBL" id="JAQZCI010000001">
    <property type="protein sequence ID" value="MDD7961390.1"/>
    <property type="molecule type" value="Genomic_DNA"/>
</dbReference>
<organism evidence="1 2">
    <name type="scientific">Microbacterium thalli</name>
    <dbReference type="NCBI Taxonomy" id="3027921"/>
    <lineage>
        <taxon>Bacteria</taxon>
        <taxon>Bacillati</taxon>
        <taxon>Actinomycetota</taxon>
        <taxon>Actinomycetes</taxon>
        <taxon>Micrococcales</taxon>
        <taxon>Microbacteriaceae</taxon>
        <taxon>Microbacterium</taxon>
    </lineage>
</organism>
<keyword evidence="2" id="KW-1185">Reference proteome</keyword>
<dbReference type="RefSeq" id="WP_274263894.1">
    <property type="nucleotide sequence ID" value="NZ_JAQZCI010000001.1"/>
</dbReference>
<gene>
    <name evidence="1" type="ORF">PUW80_03390</name>
</gene>
<comment type="caution">
    <text evidence="1">The sequence shown here is derived from an EMBL/GenBank/DDBJ whole genome shotgun (WGS) entry which is preliminary data.</text>
</comment>